<reference evidence="2" key="1">
    <citation type="submission" date="2014-11" db="EMBL/GenBank/DDBJ databases">
        <authorList>
            <person name="Amaro Gonzalez C."/>
        </authorList>
    </citation>
    <scope>NUCLEOTIDE SEQUENCE</scope>
</reference>
<dbReference type="AlphaFoldDB" id="A0A0E9X3L7"/>
<evidence type="ECO:0000256" key="1">
    <source>
        <dbReference type="SAM" id="SignalP"/>
    </source>
</evidence>
<keyword evidence="1" id="KW-0732">Signal</keyword>
<evidence type="ECO:0000313" key="2">
    <source>
        <dbReference type="EMBL" id="JAH97076.1"/>
    </source>
</evidence>
<reference evidence="2" key="2">
    <citation type="journal article" date="2015" name="Fish Shellfish Immunol.">
        <title>Early steps in the European eel (Anguilla anguilla)-Vibrio vulnificus interaction in the gills: Role of the RtxA13 toxin.</title>
        <authorList>
            <person name="Callol A."/>
            <person name="Pajuelo D."/>
            <person name="Ebbesson L."/>
            <person name="Teles M."/>
            <person name="MacKenzie S."/>
            <person name="Amaro C."/>
        </authorList>
    </citation>
    <scope>NUCLEOTIDE SEQUENCE</scope>
</reference>
<feature type="signal peptide" evidence="1">
    <location>
        <begin position="1"/>
        <end position="17"/>
    </location>
</feature>
<dbReference type="EMBL" id="GBXM01011501">
    <property type="protein sequence ID" value="JAH97076.1"/>
    <property type="molecule type" value="Transcribed_RNA"/>
</dbReference>
<organism evidence="2">
    <name type="scientific">Anguilla anguilla</name>
    <name type="common">European freshwater eel</name>
    <name type="synonym">Muraena anguilla</name>
    <dbReference type="NCBI Taxonomy" id="7936"/>
    <lineage>
        <taxon>Eukaryota</taxon>
        <taxon>Metazoa</taxon>
        <taxon>Chordata</taxon>
        <taxon>Craniata</taxon>
        <taxon>Vertebrata</taxon>
        <taxon>Euteleostomi</taxon>
        <taxon>Actinopterygii</taxon>
        <taxon>Neopterygii</taxon>
        <taxon>Teleostei</taxon>
        <taxon>Anguilliformes</taxon>
        <taxon>Anguillidae</taxon>
        <taxon>Anguilla</taxon>
    </lineage>
</organism>
<sequence length="63" mass="7163">MLLLFSFVLVLISLTFRVQVEQCSCSLHLDRYFSLGFFDTLAPGYGYTLCCTSLWIRASAKCL</sequence>
<name>A0A0E9X3L7_ANGAN</name>
<accession>A0A0E9X3L7</accession>
<protein>
    <submittedName>
        <fullName evidence="2">Uncharacterized protein</fullName>
    </submittedName>
</protein>
<proteinExistence type="predicted"/>
<feature type="chain" id="PRO_5002434890" evidence="1">
    <location>
        <begin position="18"/>
        <end position="63"/>
    </location>
</feature>